<evidence type="ECO:0000313" key="7">
    <source>
        <dbReference type="Proteomes" id="UP000016924"/>
    </source>
</evidence>
<dbReference type="GO" id="GO:0005786">
    <property type="term" value="C:signal recognition particle, endoplasmic reticulum targeting"/>
    <property type="evidence" value="ECO:0007669"/>
    <property type="project" value="UniProtKB-KW"/>
</dbReference>
<dbReference type="RefSeq" id="XP_007777540.1">
    <property type="nucleotide sequence ID" value="XM_007779350.1"/>
</dbReference>
<evidence type="ECO:0000256" key="1">
    <source>
        <dbReference type="ARBA" id="ARBA00004496"/>
    </source>
</evidence>
<dbReference type="STRING" id="1168221.R7YK19"/>
<organism evidence="6 7">
    <name type="scientific">Coniosporium apollinis (strain CBS 100218)</name>
    <name type="common">Rock-inhabiting black yeast</name>
    <dbReference type="NCBI Taxonomy" id="1168221"/>
    <lineage>
        <taxon>Eukaryota</taxon>
        <taxon>Fungi</taxon>
        <taxon>Dikarya</taxon>
        <taxon>Ascomycota</taxon>
        <taxon>Pezizomycotina</taxon>
        <taxon>Dothideomycetes</taxon>
        <taxon>Dothideomycetes incertae sedis</taxon>
        <taxon>Coniosporium</taxon>
    </lineage>
</organism>
<evidence type="ECO:0000256" key="5">
    <source>
        <dbReference type="SAM" id="MobiDB-lite"/>
    </source>
</evidence>
<keyword evidence="7" id="KW-1185">Reference proteome</keyword>
<dbReference type="GO" id="GO:0006617">
    <property type="term" value="P:SRP-dependent cotranslational protein targeting to membrane, signal sequence recognition"/>
    <property type="evidence" value="ECO:0007669"/>
    <property type="project" value="EnsemblFungi"/>
</dbReference>
<evidence type="ECO:0000313" key="6">
    <source>
        <dbReference type="EMBL" id="EON62223.1"/>
    </source>
</evidence>
<evidence type="ECO:0000256" key="3">
    <source>
        <dbReference type="ARBA" id="ARBA00023135"/>
    </source>
</evidence>
<dbReference type="OrthoDB" id="2190947at2759"/>
<keyword evidence="2" id="KW-0963">Cytoplasm</keyword>
<comment type="subcellular location">
    <subcellularLocation>
        <location evidence="1">Cytoplasm</location>
    </subcellularLocation>
</comment>
<accession>R7YK19</accession>
<gene>
    <name evidence="6" type="ORF">W97_01444</name>
</gene>
<dbReference type="PANTHER" id="PTHR17453">
    <property type="entry name" value="SIGNAL RECOGNITION PARTICLE 19 KD PROTEIN"/>
    <property type="match status" value="1"/>
</dbReference>
<reference evidence="7" key="1">
    <citation type="submission" date="2012-06" db="EMBL/GenBank/DDBJ databases">
        <title>The genome sequence of Coniosporium apollinis CBS 100218.</title>
        <authorList>
            <consortium name="The Broad Institute Genome Sequencing Platform"/>
            <person name="Cuomo C."/>
            <person name="Gorbushina A."/>
            <person name="Noack S."/>
            <person name="Walker B."/>
            <person name="Young S.K."/>
            <person name="Zeng Q."/>
            <person name="Gargeya S."/>
            <person name="Fitzgerald M."/>
            <person name="Haas B."/>
            <person name="Abouelleil A."/>
            <person name="Alvarado L."/>
            <person name="Arachchi H.M."/>
            <person name="Berlin A.M."/>
            <person name="Chapman S.B."/>
            <person name="Goldberg J."/>
            <person name="Griggs A."/>
            <person name="Gujja S."/>
            <person name="Hansen M."/>
            <person name="Howarth C."/>
            <person name="Imamovic A."/>
            <person name="Larimer J."/>
            <person name="McCowan C."/>
            <person name="Montmayeur A."/>
            <person name="Murphy C."/>
            <person name="Neiman D."/>
            <person name="Pearson M."/>
            <person name="Priest M."/>
            <person name="Roberts A."/>
            <person name="Saif S."/>
            <person name="Shea T."/>
            <person name="Sisk P."/>
            <person name="Sykes S."/>
            <person name="Wortman J."/>
            <person name="Nusbaum C."/>
            <person name="Birren B."/>
        </authorList>
    </citation>
    <scope>NUCLEOTIDE SEQUENCE [LARGE SCALE GENOMIC DNA]</scope>
    <source>
        <strain evidence="7">CBS 100218</strain>
    </source>
</reference>
<dbReference type="AlphaFoldDB" id="R7YK19"/>
<dbReference type="HOGENOM" id="CLU_065433_0_0_1"/>
<dbReference type="Pfam" id="PF01922">
    <property type="entry name" value="SRP19"/>
    <property type="match status" value="1"/>
</dbReference>
<dbReference type="GeneID" id="19898755"/>
<feature type="compositionally biased region" description="Polar residues" evidence="5">
    <location>
        <begin position="31"/>
        <end position="67"/>
    </location>
</feature>
<evidence type="ECO:0000256" key="4">
    <source>
        <dbReference type="ARBA" id="ARBA00023274"/>
    </source>
</evidence>
<dbReference type="Gene3D" id="3.30.56.30">
    <property type="entry name" value="Signal recognition particle, SRP19-like subunit"/>
    <property type="match status" value="1"/>
</dbReference>
<feature type="compositionally biased region" description="Acidic residues" evidence="5">
    <location>
        <begin position="10"/>
        <end position="26"/>
    </location>
</feature>
<dbReference type="GO" id="GO:0008312">
    <property type="term" value="F:7S RNA binding"/>
    <property type="evidence" value="ECO:0007669"/>
    <property type="project" value="EnsemblFungi"/>
</dbReference>
<dbReference type="OMA" id="NPFKEAM"/>
<dbReference type="eggNOG" id="KOG3198">
    <property type="taxonomic scope" value="Eukaryota"/>
</dbReference>
<evidence type="ECO:0008006" key="8">
    <source>
        <dbReference type="Google" id="ProtNLM"/>
    </source>
</evidence>
<keyword evidence="3" id="KW-0733">Signal recognition particle</keyword>
<dbReference type="EMBL" id="JH767558">
    <property type="protein sequence ID" value="EON62223.1"/>
    <property type="molecule type" value="Genomic_DNA"/>
</dbReference>
<dbReference type="Proteomes" id="UP000016924">
    <property type="component" value="Unassembled WGS sequence"/>
</dbReference>
<keyword evidence="4" id="KW-0687">Ribonucleoprotein</keyword>
<dbReference type="InterPro" id="IPR036521">
    <property type="entry name" value="SRP19-like_sf"/>
</dbReference>
<dbReference type="PANTHER" id="PTHR17453:SF0">
    <property type="entry name" value="SIGNAL RECOGNITION PARTICLE 19 KDA PROTEIN"/>
    <property type="match status" value="1"/>
</dbReference>
<dbReference type="InterPro" id="IPR002778">
    <property type="entry name" value="Signal_recog_particle_SRP19"/>
</dbReference>
<evidence type="ECO:0000256" key="2">
    <source>
        <dbReference type="ARBA" id="ARBA00022490"/>
    </source>
</evidence>
<name>R7YK19_CONA1</name>
<proteinExistence type="predicted"/>
<dbReference type="FunFam" id="3.30.56.30:FF:000003">
    <property type="entry name" value="Signal recognition particle SEC65 subunit"/>
    <property type="match status" value="1"/>
</dbReference>
<dbReference type="SUPFAM" id="SSF69695">
    <property type="entry name" value="SRP19"/>
    <property type="match status" value="1"/>
</dbReference>
<feature type="region of interest" description="Disordered" evidence="5">
    <location>
        <begin position="232"/>
        <end position="257"/>
    </location>
</feature>
<sequence length="257" mass="28266">MAYHARIEELSDSDSDSDPSDMDPSDFDPTQFANSLISSANIPSTTSSMPSGSQAELQPQVHISQSQDEQREKTKHWQCLYPIYFDSSRSRAEGRRVGKAQAVPNPLAREIVDACQGLGLSIVFEPGKMHPKDWANPGRVRILLKEHGQVRARNVKNKHHLYNMVSEYLKAHPTKEDTPMRLRIAGMPPPKLPLPAPAVPRGWKMNRILPLHSPALSGGGVSDDMFKDMMAELQGGQAGASAPGIEGKKKDKKKGKA</sequence>
<protein>
    <recommendedName>
        <fullName evidence="8">Signal recognition particle subunit SRP19</fullName>
    </recommendedName>
</protein>
<feature type="region of interest" description="Disordered" evidence="5">
    <location>
        <begin position="1"/>
        <end position="74"/>
    </location>
</feature>